<dbReference type="OrthoDB" id="268031at2"/>
<organism evidence="3 4">
    <name type="scientific">Blastopirellula retiformator</name>
    <dbReference type="NCBI Taxonomy" id="2527970"/>
    <lineage>
        <taxon>Bacteria</taxon>
        <taxon>Pseudomonadati</taxon>
        <taxon>Planctomycetota</taxon>
        <taxon>Planctomycetia</taxon>
        <taxon>Pirellulales</taxon>
        <taxon>Pirellulaceae</taxon>
        <taxon>Blastopirellula</taxon>
    </lineage>
</organism>
<protein>
    <recommendedName>
        <fullName evidence="2">Ice-binding protein C-terminal domain-containing protein</fullName>
    </recommendedName>
</protein>
<sequence precursor="true">MCIHLRLLGLIAAILATCHLASRHAMADFANAIVDYDPGYAASSGYTSAGGTQALGAPTRDTGFGSQVGVFYSPYQSSEIAQIGPGGHLTVSFADPVINDIANPFGIDLLVFGNAFYLNSGGVAGAVAAEPGVISVSQDNVTYYEISGVFADTAFPTLGYQDTAYSGSGNSGGTILTDFTKPVDPSFDATGLTEAAINAAYNGSGGGTGVDIGSVGLEWIQYVRVSLAGGSAIEIDAFADVAAAAAPEPSSLALLGIAGVSLALLRRRRGARVS</sequence>
<feature type="domain" description="Ice-binding protein C-terminal" evidence="2">
    <location>
        <begin position="245"/>
        <end position="268"/>
    </location>
</feature>
<accession>A0A5C5V9U3</accession>
<evidence type="ECO:0000259" key="2">
    <source>
        <dbReference type="Pfam" id="PF07589"/>
    </source>
</evidence>
<proteinExistence type="predicted"/>
<keyword evidence="4" id="KW-1185">Reference proteome</keyword>
<dbReference type="Pfam" id="PF07589">
    <property type="entry name" value="PEP-CTERM"/>
    <property type="match status" value="1"/>
</dbReference>
<name>A0A5C5V9U3_9BACT</name>
<dbReference type="RefSeq" id="WP_146431074.1">
    <property type="nucleotide sequence ID" value="NZ_SJPF01000002.1"/>
</dbReference>
<reference evidence="3 4" key="1">
    <citation type="submission" date="2019-02" db="EMBL/GenBank/DDBJ databases">
        <title>Deep-cultivation of Planctomycetes and their phenomic and genomic characterization uncovers novel biology.</title>
        <authorList>
            <person name="Wiegand S."/>
            <person name="Jogler M."/>
            <person name="Boedeker C."/>
            <person name="Pinto D."/>
            <person name="Vollmers J."/>
            <person name="Rivas-Marin E."/>
            <person name="Kohn T."/>
            <person name="Peeters S.H."/>
            <person name="Heuer A."/>
            <person name="Rast P."/>
            <person name="Oberbeckmann S."/>
            <person name="Bunk B."/>
            <person name="Jeske O."/>
            <person name="Meyerdierks A."/>
            <person name="Storesund J.E."/>
            <person name="Kallscheuer N."/>
            <person name="Luecker S."/>
            <person name="Lage O.M."/>
            <person name="Pohl T."/>
            <person name="Merkel B.J."/>
            <person name="Hornburger P."/>
            <person name="Mueller R.-W."/>
            <person name="Bruemmer F."/>
            <person name="Labrenz M."/>
            <person name="Spormann A.M."/>
            <person name="Op Den Camp H."/>
            <person name="Overmann J."/>
            <person name="Amann R."/>
            <person name="Jetten M.S.M."/>
            <person name="Mascher T."/>
            <person name="Medema M.H."/>
            <person name="Devos D.P."/>
            <person name="Kaster A.-K."/>
            <person name="Ovreas L."/>
            <person name="Rohde M."/>
            <person name="Galperin M.Y."/>
            <person name="Jogler C."/>
        </authorList>
    </citation>
    <scope>NUCLEOTIDE SEQUENCE [LARGE SCALE GENOMIC DNA]</scope>
    <source>
        <strain evidence="3 4">Enr8</strain>
    </source>
</reference>
<evidence type="ECO:0000256" key="1">
    <source>
        <dbReference type="SAM" id="SignalP"/>
    </source>
</evidence>
<feature type="chain" id="PRO_5023109962" description="Ice-binding protein C-terminal domain-containing protein" evidence="1">
    <location>
        <begin position="28"/>
        <end position="274"/>
    </location>
</feature>
<dbReference type="Proteomes" id="UP000318878">
    <property type="component" value="Unassembled WGS sequence"/>
</dbReference>
<gene>
    <name evidence="3" type="ORF">Enr8_20620</name>
</gene>
<dbReference type="NCBIfam" id="TIGR02595">
    <property type="entry name" value="PEP_CTERM"/>
    <property type="match status" value="1"/>
</dbReference>
<dbReference type="AlphaFoldDB" id="A0A5C5V9U3"/>
<feature type="signal peptide" evidence="1">
    <location>
        <begin position="1"/>
        <end position="27"/>
    </location>
</feature>
<keyword evidence="1" id="KW-0732">Signal</keyword>
<evidence type="ECO:0000313" key="4">
    <source>
        <dbReference type="Proteomes" id="UP000318878"/>
    </source>
</evidence>
<comment type="caution">
    <text evidence="3">The sequence shown here is derived from an EMBL/GenBank/DDBJ whole genome shotgun (WGS) entry which is preliminary data.</text>
</comment>
<dbReference type="EMBL" id="SJPF01000002">
    <property type="protein sequence ID" value="TWT34649.1"/>
    <property type="molecule type" value="Genomic_DNA"/>
</dbReference>
<dbReference type="InterPro" id="IPR013424">
    <property type="entry name" value="Ice-binding_C"/>
</dbReference>
<evidence type="ECO:0000313" key="3">
    <source>
        <dbReference type="EMBL" id="TWT34649.1"/>
    </source>
</evidence>